<comment type="subcellular location">
    <subcellularLocation>
        <location evidence="1">Cell inner membrane</location>
        <topology evidence="1">Multi-pass membrane protein</topology>
    </subcellularLocation>
</comment>
<name>A0A1I0A063_9GAMM</name>
<feature type="transmembrane region" description="Helical" evidence="6">
    <location>
        <begin position="44"/>
        <end position="61"/>
    </location>
</feature>
<feature type="domain" description="Amino acid permease/ SLC12A" evidence="7">
    <location>
        <begin position="14"/>
        <end position="438"/>
    </location>
</feature>
<keyword evidence="2" id="KW-0813">Transport</keyword>
<evidence type="ECO:0000313" key="9">
    <source>
        <dbReference type="Proteomes" id="UP000242642"/>
    </source>
</evidence>
<accession>A0A1I0A063</accession>
<evidence type="ECO:0000256" key="4">
    <source>
        <dbReference type="ARBA" id="ARBA00022989"/>
    </source>
</evidence>
<evidence type="ECO:0000259" key="7">
    <source>
        <dbReference type="Pfam" id="PF00324"/>
    </source>
</evidence>
<feature type="transmembrane region" description="Helical" evidence="6">
    <location>
        <begin position="271"/>
        <end position="292"/>
    </location>
</feature>
<keyword evidence="3 6" id="KW-0812">Transmembrane</keyword>
<protein>
    <submittedName>
        <fullName evidence="8">L-asparagine transporter</fullName>
    </submittedName>
</protein>
<dbReference type="GO" id="GO:0055085">
    <property type="term" value="P:transmembrane transport"/>
    <property type="evidence" value="ECO:0007669"/>
    <property type="project" value="InterPro"/>
</dbReference>
<dbReference type="Pfam" id="PF00324">
    <property type="entry name" value="AA_permease"/>
    <property type="match status" value="1"/>
</dbReference>
<proteinExistence type="predicted"/>
<evidence type="ECO:0000313" key="8">
    <source>
        <dbReference type="EMBL" id="SES87412.1"/>
    </source>
</evidence>
<feature type="transmembrane region" description="Helical" evidence="6">
    <location>
        <begin position="149"/>
        <end position="170"/>
    </location>
</feature>
<keyword evidence="4 6" id="KW-1133">Transmembrane helix</keyword>
<evidence type="ECO:0000256" key="5">
    <source>
        <dbReference type="ARBA" id="ARBA00023136"/>
    </source>
</evidence>
<feature type="transmembrane region" description="Helical" evidence="6">
    <location>
        <begin position="324"/>
        <end position="345"/>
    </location>
</feature>
<feature type="transmembrane region" description="Helical" evidence="6">
    <location>
        <begin position="190"/>
        <end position="208"/>
    </location>
</feature>
<reference evidence="9" key="1">
    <citation type="submission" date="2016-10" db="EMBL/GenBank/DDBJ databases">
        <authorList>
            <person name="Varghese N."/>
            <person name="Submissions S."/>
        </authorList>
    </citation>
    <scope>NUCLEOTIDE SEQUENCE [LARGE SCALE GENOMIC DNA]</scope>
    <source>
        <strain evidence="9">DSM 18579</strain>
    </source>
</reference>
<feature type="transmembrane region" description="Helical" evidence="6">
    <location>
        <begin position="93"/>
        <end position="116"/>
    </location>
</feature>
<dbReference type="InterPro" id="IPR004841">
    <property type="entry name" value="AA-permease/SLC12A_dom"/>
</dbReference>
<sequence>MQEKLSRSLTSGQMSMIAIGSALGTGLFLGSSFAIGFAGPSIIISYIIGGLMTLVLMKALIDMSSKNPTTASFAHFAGKYIHPSVGFVTRYNYWGATVIGVGLEVTASAIYMAYWFPDISTWIWVIIFSLALIGINFSHVTLFGKTEYWFSMIKLSVVVAFIIIGIGFVFQQPAGTVKQNLWATGELVPFGFWGIWCGILVALFGYLGTETIAVAAGEAKNPQKDIKRALRLTVIRLFVFYIAAIALMLIIVPWNEAGTGQSPFVTVLSYINIPFASSIMNFVILIAALSAMNSQIYIATRMLYSLSEANYAPKAFLALSKKQIPYKALMVSLLGIVLSVVLNKFVSQNAYLILVSIVIFGGLCNWIFILLSHFAFIRKEKQSYGTRSTIVMSLNIVVIALLTTLLLSTLWIDAFAYTLYVGVPWIIILFLSYQFVKKSIK</sequence>
<feature type="transmembrane region" description="Helical" evidence="6">
    <location>
        <begin position="389"/>
        <end position="411"/>
    </location>
</feature>
<dbReference type="RefSeq" id="WP_093317972.1">
    <property type="nucleotide sequence ID" value="NZ_FOHV01000004.1"/>
</dbReference>
<dbReference type="FunFam" id="1.20.1740.10:FF:000001">
    <property type="entry name" value="Amino acid permease"/>
    <property type="match status" value="1"/>
</dbReference>
<dbReference type="PIRSF" id="PIRSF006060">
    <property type="entry name" value="AA_transporter"/>
    <property type="match status" value="1"/>
</dbReference>
<organism evidence="8 9">
    <name type="scientific">Thorsellia anophelis DSM 18579</name>
    <dbReference type="NCBI Taxonomy" id="1123402"/>
    <lineage>
        <taxon>Bacteria</taxon>
        <taxon>Pseudomonadati</taxon>
        <taxon>Pseudomonadota</taxon>
        <taxon>Gammaproteobacteria</taxon>
        <taxon>Enterobacterales</taxon>
        <taxon>Thorselliaceae</taxon>
        <taxon>Thorsellia</taxon>
    </lineage>
</organism>
<dbReference type="PANTHER" id="PTHR43495">
    <property type="entry name" value="GABA PERMEASE"/>
    <property type="match status" value="1"/>
</dbReference>
<evidence type="ECO:0000256" key="1">
    <source>
        <dbReference type="ARBA" id="ARBA00004429"/>
    </source>
</evidence>
<dbReference type="OrthoDB" id="5442866at2"/>
<dbReference type="Proteomes" id="UP000242642">
    <property type="component" value="Unassembled WGS sequence"/>
</dbReference>
<gene>
    <name evidence="8" type="ORF">SAMN02583745_00788</name>
</gene>
<dbReference type="Gene3D" id="1.20.1740.10">
    <property type="entry name" value="Amino acid/polyamine transporter I"/>
    <property type="match status" value="1"/>
</dbReference>
<feature type="transmembrane region" description="Helical" evidence="6">
    <location>
        <begin position="229"/>
        <end position="251"/>
    </location>
</feature>
<evidence type="ECO:0000256" key="3">
    <source>
        <dbReference type="ARBA" id="ARBA00022692"/>
    </source>
</evidence>
<dbReference type="STRING" id="1123402.SAMN02583745_00788"/>
<evidence type="ECO:0000256" key="6">
    <source>
        <dbReference type="SAM" id="Phobius"/>
    </source>
</evidence>
<dbReference type="PANTHER" id="PTHR43495:SF5">
    <property type="entry name" value="GAMMA-AMINOBUTYRIC ACID PERMEASE"/>
    <property type="match status" value="1"/>
</dbReference>
<keyword evidence="5 6" id="KW-0472">Membrane</keyword>
<feature type="transmembrane region" description="Helical" evidence="6">
    <location>
        <begin position="351"/>
        <end position="377"/>
    </location>
</feature>
<dbReference type="EMBL" id="FOHV01000004">
    <property type="protein sequence ID" value="SES87412.1"/>
    <property type="molecule type" value="Genomic_DNA"/>
</dbReference>
<dbReference type="AlphaFoldDB" id="A0A1I0A063"/>
<feature type="transmembrane region" description="Helical" evidence="6">
    <location>
        <begin position="122"/>
        <end position="142"/>
    </location>
</feature>
<dbReference type="GO" id="GO:0005886">
    <property type="term" value="C:plasma membrane"/>
    <property type="evidence" value="ECO:0007669"/>
    <property type="project" value="UniProtKB-SubCell"/>
</dbReference>
<keyword evidence="9" id="KW-1185">Reference proteome</keyword>
<feature type="transmembrane region" description="Helical" evidence="6">
    <location>
        <begin position="417"/>
        <end position="436"/>
    </location>
</feature>
<evidence type="ECO:0000256" key="2">
    <source>
        <dbReference type="ARBA" id="ARBA00022448"/>
    </source>
</evidence>